<dbReference type="KEGG" id="fuv:JR347_12435"/>
<dbReference type="RefSeq" id="WP_205720929.1">
    <property type="nucleotide sequence ID" value="NZ_CP070608.1"/>
</dbReference>
<proteinExistence type="predicted"/>
<evidence type="ECO:0000313" key="1">
    <source>
        <dbReference type="EMBL" id="QSE96413.1"/>
    </source>
</evidence>
<dbReference type="EMBL" id="CP070608">
    <property type="protein sequence ID" value="QSE96523.1"/>
    <property type="molecule type" value="Genomic_DNA"/>
</dbReference>
<dbReference type="Proteomes" id="UP000662783">
    <property type="component" value="Chromosome"/>
</dbReference>
<gene>
    <name evidence="1" type="ORF">JR347_12435</name>
    <name evidence="2" type="ORF">JR347_13055</name>
</gene>
<reference evidence="1" key="1">
    <citation type="submission" date="2021-02" db="EMBL/GenBank/DDBJ databases">
        <title>Fulvivirga sp. S481 isolated from sea water.</title>
        <authorList>
            <person name="Bae S.S."/>
            <person name="Baek K."/>
        </authorList>
    </citation>
    <scope>NUCLEOTIDE SEQUENCE</scope>
    <source>
        <strain evidence="1">S481</strain>
    </source>
</reference>
<evidence type="ECO:0000313" key="3">
    <source>
        <dbReference type="Proteomes" id="UP000662783"/>
    </source>
</evidence>
<sequence>MRYVPSPIKMRYSFIYSATANPSGRMQYHKIIPGKSKVRITRTEFIEAFNTLEILALKPIQEKNSPVFQLEFYV</sequence>
<protein>
    <submittedName>
        <fullName evidence="1">Uncharacterized protein</fullName>
    </submittedName>
</protein>
<dbReference type="AlphaFoldDB" id="A0A974WFA7"/>
<dbReference type="EMBL" id="CP070608">
    <property type="protein sequence ID" value="QSE96413.1"/>
    <property type="molecule type" value="Genomic_DNA"/>
</dbReference>
<dbReference type="KEGG" id="fuv:JR347_13055"/>
<keyword evidence="3" id="KW-1185">Reference proteome</keyword>
<name>A0A974WFA7_9BACT</name>
<organism evidence="1 3">
    <name type="scientific">Fulvivirga lutea</name>
    <dbReference type="NCBI Taxonomy" id="2810512"/>
    <lineage>
        <taxon>Bacteria</taxon>
        <taxon>Pseudomonadati</taxon>
        <taxon>Bacteroidota</taxon>
        <taxon>Cytophagia</taxon>
        <taxon>Cytophagales</taxon>
        <taxon>Fulvivirgaceae</taxon>
        <taxon>Fulvivirga</taxon>
    </lineage>
</organism>
<evidence type="ECO:0000313" key="2">
    <source>
        <dbReference type="EMBL" id="QSE96523.1"/>
    </source>
</evidence>
<accession>A0A974WFA7</accession>